<keyword evidence="5 11" id="KW-0863">Zinc-finger</keyword>
<evidence type="ECO:0000256" key="2">
    <source>
        <dbReference type="ARBA" id="ARBA00006991"/>
    </source>
</evidence>
<evidence type="ECO:0000256" key="1">
    <source>
        <dbReference type="ARBA" id="ARBA00004123"/>
    </source>
</evidence>
<accession>A0A2G8KK78</accession>
<evidence type="ECO:0000256" key="5">
    <source>
        <dbReference type="ARBA" id="ARBA00022771"/>
    </source>
</evidence>
<comment type="caution">
    <text evidence="13">The sequence shown here is derived from an EMBL/GenBank/DDBJ whole genome shotgun (WGS) entry which is preliminary data.</text>
</comment>
<keyword evidence="14" id="KW-1185">Reference proteome</keyword>
<dbReference type="GO" id="GO:0000981">
    <property type="term" value="F:DNA-binding transcription factor activity, RNA polymerase II-specific"/>
    <property type="evidence" value="ECO:0007669"/>
    <property type="project" value="TreeGrafter"/>
</dbReference>
<evidence type="ECO:0000256" key="3">
    <source>
        <dbReference type="ARBA" id="ARBA00022723"/>
    </source>
</evidence>
<evidence type="ECO:0000256" key="10">
    <source>
        <dbReference type="ARBA" id="ARBA00023242"/>
    </source>
</evidence>
<organism evidence="13 14">
    <name type="scientific">Stichopus japonicus</name>
    <name type="common">Sea cucumber</name>
    <dbReference type="NCBI Taxonomy" id="307972"/>
    <lineage>
        <taxon>Eukaryota</taxon>
        <taxon>Metazoa</taxon>
        <taxon>Echinodermata</taxon>
        <taxon>Eleutherozoa</taxon>
        <taxon>Echinozoa</taxon>
        <taxon>Holothuroidea</taxon>
        <taxon>Aspidochirotacea</taxon>
        <taxon>Aspidochirotida</taxon>
        <taxon>Stichopodidae</taxon>
        <taxon>Apostichopus</taxon>
    </lineage>
</organism>
<dbReference type="GO" id="GO:0005634">
    <property type="term" value="C:nucleus"/>
    <property type="evidence" value="ECO:0007669"/>
    <property type="project" value="UniProtKB-SubCell"/>
</dbReference>
<name>A0A2G8KK78_STIJA</name>
<dbReference type="GO" id="GO:0008270">
    <property type="term" value="F:zinc ion binding"/>
    <property type="evidence" value="ECO:0007669"/>
    <property type="project" value="UniProtKB-KW"/>
</dbReference>
<proteinExistence type="inferred from homology"/>
<feature type="domain" description="C2H2-type" evidence="12">
    <location>
        <begin position="136"/>
        <end position="163"/>
    </location>
</feature>
<evidence type="ECO:0000256" key="11">
    <source>
        <dbReference type="PROSITE-ProRule" id="PRU00042"/>
    </source>
</evidence>
<dbReference type="GO" id="GO:0003677">
    <property type="term" value="F:DNA binding"/>
    <property type="evidence" value="ECO:0007669"/>
    <property type="project" value="UniProtKB-KW"/>
</dbReference>
<keyword evidence="7" id="KW-0805">Transcription regulation</keyword>
<keyword evidence="8" id="KW-0238">DNA-binding</keyword>
<dbReference type="InterPro" id="IPR013087">
    <property type="entry name" value="Znf_C2H2_type"/>
</dbReference>
<keyword evidence="10" id="KW-0539">Nucleus</keyword>
<dbReference type="FunFam" id="3.30.160.60:FF:002343">
    <property type="entry name" value="Zinc finger protein 33A"/>
    <property type="match status" value="1"/>
</dbReference>
<protein>
    <submittedName>
        <fullName evidence="13">Putative zinc finger protein</fullName>
    </submittedName>
</protein>
<evidence type="ECO:0000256" key="6">
    <source>
        <dbReference type="ARBA" id="ARBA00022833"/>
    </source>
</evidence>
<dbReference type="PANTHER" id="PTHR24394">
    <property type="entry name" value="ZINC FINGER PROTEIN"/>
    <property type="match status" value="1"/>
</dbReference>
<dbReference type="InterPro" id="IPR036236">
    <property type="entry name" value="Znf_C2H2_sf"/>
</dbReference>
<dbReference type="STRING" id="307972.A0A2G8KK78"/>
<evidence type="ECO:0000313" key="14">
    <source>
        <dbReference type="Proteomes" id="UP000230750"/>
    </source>
</evidence>
<gene>
    <name evidence="13" type="ORF">BSL78_14771</name>
</gene>
<feature type="non-terminal residue" evidence="13">
    <location>
        <position position="1"/>
    </location>
</feature>
<dbReference type="EMBL" id="MRZV01000526">
    <property type="protein sequence ID" value="PIK48370.1"/>
    <property type="molecule type" value="Genomic_DNA"/>
</dbReference>
<dbReference type="SMART" id="SM00355">
    <property type="entry name" value="ZnF_C2H2"/>
    <property type="match status" value="3"/>
</dbReference>
<evidence type="ECO:0000256" key="4">
    <source>
        <dbReference type="ARBA" id="ARBA00022737"/>
    </source>
</evidence>
<dbReference type="AlphaFoldDB" id="A0A2G8KK78"/>
<evidence type="ECO:0000256" key="9">
    <source>
        <dbReference type="ARBA" id="ARBA00023163"/>
    </source>
</evidence>
<dbReference type="FunFam" id="3.30.160.60:FF:000145">
    <property type="entry name" value="Zinc finger protein 574"/>
    <property type="match status" value="1"/>
</dbReference>
<sequence>FLKRTFNHGTGNARAVTKSSSMIAQVVSSDVTTLPVAVARSQLSRRFPTKMNAISVTVRDDSAACVRTKRTPKELVDSFYQCQFCNRRFRLKHNWRIHERRHTGEKPYRCPFCPKAFATGGEQRLHERFHTGEKPYECAVCGKRFADSSNCRKHQNAHKKKTMV</sequence>
<reference evidence="13 14" key="1">
    <citation type="journal article" date="2017" name="PLoS Biol.">
        <title>The sea cucumber genome provides insights into morphological evolution and visceral regeneration.</title>
        <authorList>
            <person name="Zhang X."/>
            <person name="Sun L."/>
            <person name="Yuan J."/>
            <person name="Sun Y."/>
            <person name="Gao Y."/>
            <person name="Zhang L."/>
            <person name="Li S."/>
            <person name="Dai H."/>
            <person name="Hamel J.F."/>
            <person name="Liu C."/>
            <person name="Yu Y."/>
            <person name="Liu S."/>
            <person name="Lin W."/>
            <person name="Guo K."/>
            <person name="Jin S."/>
            <person name="Xu P."/>
            <person name="Storey K.B."/>
            <person name="Huan P."/>
            <person name="Zhang T."/>
            <person name="Zhou Y."/>
            <person name="Zhang J."/>
            <person name="Lin C."/>
            <person name="Li X."/>
            <person name="Xing L."/>
            <person name="Huo D."/>
            <person name="Sun M."/>
            <person name="Wang L."/>
            <person name="Mercier A."/>
            <person name="Li F."/>
            <person name="Yang H."/>
            <person name="Xiang J."/>
        </authorList>
    </citation>
    <scope>NUCLEOTIDE SEQUENCE [LARGE SCALE GENOMIC DNA]</scope>
    <source>
        <strain evidence="13">Shaxun</strain>
        <tissue evidence="13">Muscle</tissue>
    </source>
</reference>
<comment type="similarity">
    <text evidence="2">Belongs to the krueppel C2H2-type zinc-finger protein family.</text>
</comment>
<dbReference type="OrthoDB" id="654211at2759"/>
<dbReference type="Proteomes" id="UP000230750">
    <property type="component" value="Unassembled WGS sequence"/>
</dbReference>
<evidence type="ECO:0000259" key="12">
    <source>
        <dbReference type="PROSITE" id="PS50157"/>
    </source>
</evidence>
<keyword evidence="9" id="KW-0804">Transcription</keyword>
<feature type="domain" description="C2H2-type" evidence="12">
    <location>
        <begin position="108"/>
        <end position="135"/>
    </location>
</feature>
<dbReference type="FunFam" id="3.30.160.60:FF:000862">
    <property type="entry name" value="zinc finger protein 697"/>
    <property type="match status" value="1"/>
</dbReference>
<dbReference type="PANTHER" id="PTHR24394:SF29">
    <property type="entry name" value="MYONEURIN"/>
    <property type="match status" value="1"/>
</dbReference>
<evidence type="ECO:0000313" key="13">
    <source>
        <dbReference type="EMBL" id="PIK48370.1"/>
    </source>
</evidence>
<dbReference type="Gene3D" id="3.30.160.60">
    <property type="entry name" value="Classic Zinc Finger"/>
    <property type="match status" value="3"/>
</dbReference>
<dbReference type="SUPFAM" id="SSF57667">
    <property type="entry name" value="beta-beta-alpha zinc fingers"/>
    <property type="match status" value="2"/>
</dbReference>
<keyword evidence="6" id="KW-0862">Zinc</keyword>
<dbReference type="PROSITE" id="PS00028">
    <property type="entry name" value="ZINC_FINGER_C2H2_1"/>
    <property type="match status" value="3"/>
</dbReference>
<keyword evidence="4" id="KW-0677">Repeat</keyword>
<keyword evidence="3" id="KW-0479">Metal-binding</keyword>
<comment type="subcellular location">
    <subcellularLocation>
        <location evidence="1">Nucleus</location>
    </subcellularLocation>
</comment>
<dbReference type="PROSITE" id="PS50157">
    <property type="entry name" value="ZINC_FINGER_C2H2_2"/>
    <property type="match status" value="3"/>
</dbReference>
<dbReference type="Pfam" id="PF00096">
    <property type="entry name" value="zf-C2H2"/>
    <property type="match status" value="2"/>
</dbReference>
<evidence type="ECO:0000256" key="7">
    <source>
        <dbReference type="ARBA" id="ARBA00023015"/>
    </source>
</evidence>
<feature type="domain" description="C2H2-type" evidence="12">
    <location>
        <begin position="80"/>
        <end position="107"/>
    </location>
</feature>
<evidence type="ECO:0000256" key="8">
    <source>
        <dbReference type="ARBA" id="ARBA00023125"/>
    </source>
</evidence>